<feature type="transmembrane region" description="Helical" evidence="1">
    <location>
        <begin position="12"/>
        <end position="32"/>
    </location>
</feature>
<protein>
    <submittedName>
        <fullName evidence="2">Uncharacterized protein</fullName>
    </submittedName>
</protein>
<dbReference type="Proteomes" id="UP000247810">
    <property type="component" value="Unassembled WGS sequence"/>
</dbReference>
<sequence length="74" mass="8221">MRVFKADNLNAASIISNHCSMVAFYALWGFILSRFLSWTPRASWSQLSGLTVIPSPQNGFKYQGPSKSPCGRQP</sequence>
<organism evidence="2 3">
    <name type="scientific">Aspergillus ellipticus CBS 707.79</name>
    <dbReference type="NCBI Taxonomy" id="1448320"/>
    <lineage>
        <taxon>Eukaryota</taxon>
        <taxon>Fungi</taxon>
        <taxon>Dikarya</taxon>
        <taxon>Ascomycota</taxon>
        <taxon>Pezizomycotina</taxon>
        <taxon>Eurotiomycetes</taxon>
        <taxon>Eurotiomycetidae</taxon>
        <taxon>Eurotiales</taxon>
        <taxon>Aspergillaceae</taxon>
        <taxon>Aspergillus</taxon>
        <taxon>Aspergillus subgen. Circumdati</taxon>
    </lineage>
</organism>
<dbReference type="VEuPathDB" id="FungiDB:BO71DRAFT_398565"/>
<keyword evidence="1" id="KW-1133">Transmembrane helix</keyword>
<accession>A0A319DBW7</accession>
<dbReference type="AlphaFoldDB" id="A0A319DBW7"/>
<keyword evidence="3" id="KW-1185">Reference proteome</keyword>
<reference evidence="2 3" key="1">
    <citation type="submission" date="2018-02" db="EMBL/GenBank/DDBJ databases">
        <title>The genomes of Aspergillus section Nigri reveals drivers in fungal speciation.</title>
        <authorList>
            <consortium name="DOE Joint Genome Institute"/>
            <person name="Vesth T.C."/>
            <person name="Nybo J."/>
            <person name="Theobald S."/>
            <person name="Brandl J."/>
            <person name="Frisvad J.C."/>
            <person name="Nielsen K.F."/>
            <person name="Lyhne E.K."/>
            <person name="Kogle M.E."/>
            <person name="Kuo A."/>
            <person name="Riley R."/>
            <person name="Clum A."/>
            <person name="Nolan M."/>
            <person name="Lipzen A."/>
            <person name="Salamov A."/>
            <person name="Henrissat B."/>
            <person name="Wiebenga A."/>
            <person name="De vries R.P."/>
            <person name="Grigoriev I.V."/>
            <person name="Mortensen U.H."/>
            <person name="Andersen M.R."/>
            <person name="Baker S.E."/>
        </authorList>
    </citation>
    <scope>NUCLEOTIDE SEQUENCE [LARGE SCALE GENOMIC DNA]</scope>
    <source>
        <strain evidence="2 3">CBS 707.79</strain>
    </source>
</reference>
<proteinExistence type="predicted"/>
<keyword evidence="1" id="KW-0812">Transmembrane</keyword>
<keyword evidence="1" id="KW-0472">Membrane</keyword>
<evidence type="ECO:0000256" key="1">
    <source>
        <dbReference type="SAM" id="Phobius"/>
    </source>
</evidence>
<evidence type="ECO:0000313" key="2">
    <source>
        <dbReference type="EMBL" id="PYH94859.1"/>
    </source>
</evidence>
<dbReference type="EMBL" id="KZ825864">
    <property type="protein sequence ID" value="PYH94859.1"/>
    <property type="molecule type" value="Genomic_DNA"/>
</dbReference>
<evidence type="ECO:0000313" key="3">
    <source>
        <dbReference type="Proteomes" id="UP000247810"/>
    </source>
</evidence>
<name>A0A319DBW7_9EURO</name>
<gene>
    <name evidence="2" type="ORF">BO71DRAFT_398565</name>
</gene>